<dbReference type="Proteomes" id="UP001595956">
    <property type="component" value="Unassembled WGS sequence"/>
</dbReference>
<evidence type="ECO:0000313" key="4">
    <source>
        <dbReference type="Proteomes" id="UP001595956"/>
    </source>
</evidence>
<dbReference type="PRINTS" id="PR01438">
    <property type="entry name" value="UNVRSLSTRESS"/>
</dbReference>
<dbReference type="PANTHER" id="PTHR46268">
    <property type="entry name" value="STRESS RESPONSE PROTEIN NHAX"/>
    <property type="match status" value="1"/>
</dbReference>
<feature type="domain" description="UspA" evidence="2">
    <location>
        <begin position="56"/>
        <end position="127"/>
    </location>
</feature>
<comment type="caution">
    <text evidence="3">The sequence shown here is derived from an EMBL/GenBank/DDBJ whole genome shotgun (WGS) entry which is preliminary data.</text>
</comment>
<dbReference type="RefSeq" id="WP_345182376.1">
    <property type="nucleotide sequence ID" value="NZ_BAABFQ010000010.1"/>
</dbReference>
<dbReference type="InterPro" id="IPR006016">
    <property type="entry name" value="UspA"/>
</dbReference>
<protein>
    <submittedName>
        <fullName evidence="3">Universal stress protein</fullName>
    </submittedName>
</protein>
<dbReference type="Pfam" id="PF00582">
    <property type="entry name" value="Usp"/>
    <property type="match status" value="2"/>
</dbReference>
<dbReference type="Gene3D" id="3.40.50.620">
    <property type="entry name" value="HUPs"/>
    <property type="match status" value="2"/>
</dbReference>
<reference evidence="4" key="1">
    <citation type="journal article" date="2019" name="Int. J. Syst. Evol. Microbiol.">
        <title>The Global Catalogue of Microorganisms (GCM) 10K type strain sequencing project: providing services to taxonomists for standard genome sequencing and annotation.</title>
        <authorList>
            <consortium name="The Broad Institute Genomics Platform"/>
            <consortium name="The Broad Institute Genome Sequencing Center for Infectious Disease"/>
            <person name="Wu L."/>
            <person name="Ma J."/>
        </authorList>
    </citation>
    <scope>NUCLEOTIDE SEQUENCE [LARGE SCALE GENOMIC DNA]</scope>
    <source>
        <strain evidence="4">KACC 13778</strain>
    </source>
</reference>
<proteinExistence type="inferred from homology"/>
<sequence length="281" mass="29866">MNEAAASMEHTDIVVGVDGSVHAVRAADWAAEQARLERRALLVVNVGDETSQVAVDLAAALRRRHADLDVRPLTLPGEPRQVLLDLSERAALLVVGSRGRGALKSLLLGSVSAALSASAACPLVVCRPDGEQTPERGVLVGADGTPESVPVLEFAYRHAALHHLPLTVLHCFWDAAAAVAEYRRARGEVHEPPELEDLHLTVAESLAGLAEQYPDVPVTVTLKHGLADEALAPRHDGWDLVVVGRHPMDSLSRLLVGSIATTVVERSRSTVAVVPQQSSEA</sequence>
<feature type="domain" description="UspA" evidence="2">
    <location>
        <begin position="138"/>
        <end position="275"/>
    </location>
</feature>
<evidence type="ECO:0000313" key="3">
    <source>
        <dbReference type="EMBL" id="MFC5495794.1"/>
    </source>
</evidence>
<dbReference type="InterPro" id="IPR014729">
    <property type="entry name" value="Rossmann-like_a/b/a_fold"/>
</dbReference>
<dbReference type="EMBL" id="JBHSMD010000011">
    <property type="protein sequence ID" value="MFC5495794.1"/>
    <property type="molecule type" value="Genomic_DNA"/>
</dbReference>
<keyword evidence="4" id="KW-1185">Reference proteome</keyword>
<evidence type="ECO:0000256" key="1">
    <source>
        <dbReference type="ARBA" id="ARBA00008791"/>
    </source>
</evidence>
<gene>
    <name evidence="3" type="ORF">ACFPKY_21995</name>
</gene>
<evidence type="ECO:0000259" key="2">
    <source>
        <dbReference type="Pfam" id="PF00582"/>
    </source>
</evidence>
<dbReference type="SUPFAM" id="SSF52402">
    <property type="entry name" value="Adenine nucleotide alpha hydrolases-like"/>
    <property type="match status" value="2"/>
</dbReference>
<name>A0ABW0N588_9ACTN</name>
<dbReference type="InterPro" id="IPR006015">
    <property type="entry name" value="Universal_stress_UspA"/>
</dbReference>
<comment type="similarity">
    <text evidence="1">Belongs to the universal stress protein A family.</text>
</comment>
<organism evidence="3 4">
    <name type="scientific">Nocardioides caricicola</name>
    <dbReference type="NCBI Taxonomy" id="634770"/>
    <lineage>
        <taxon>Bacteria</taxon>
        <taxon>Bacillati</taxon>
        <taxon>Actinomycetota</taxon>
        <taxon>Actinomycetes</taxon>
        <taxon>Propionibacteriales</taxon>
        <taxon>Nocardioidaceae</taxon>
        <taxon>Nocardioides</taxon>
    </lineage>
</organism>
<dbReference type="PANTHER" id="PTHR46268:SF6">
    <property type="entry name" value="UNIVERSAL STRESS PROTEIN UP12"/>
    <property type="match status" value="1"/>
</dbReference>
<accession>A0ABW0N588</accession>